<keyword evidence="3 5" id="KW-0863">Zinc-finger</keyword>
<evidence type="ECO:0000313" key="8">
    <source>
        <dbReference type="EMBL" id="EGU73616.1"/>
    </source>
</evidence>
<protein>
    <recommendedName>
        <fullName evidence="7">C2H2-type domain-containing protein</fullName>
    </recommendedName>
</protein>
<accession>F9GB41</accession>
<feature type="domain" description="C2H2-type" evidence="7">
    <location>
        <begin position="290"/>
        <end position="320"/>
    </location>
</feature>
<evidence type="ECO:0000256" key="3">
    <source>
        <dbReference type="ARBA" id="ARBA00022771"/>
    </source>
</evidence>
<evidence type="ECO:0000256" key="6">
    <source>
        <dbReference type="SAM" id="MobiDB-lite"/>
    </source>
</evidence>
<dbReference type="STRING" id="660025.F9GB41"/>
<comment type="caution">
    <text evidence="8">The sequence shown here is derived from an EMBL/GenBank/DDBJ whole genome shotgun (WGS) entry which is preliminary data.</text>
</comment>
<dbReference type="Gene3D" id="3.30.160.60">
    <property type="entry name" value="Classic Zinc Finger"/>
    <property type="match status" value="1"/>
</dbReference>
<dbReference type="AlphaFoldDB" id="F9GB41"/>
<sequence>MCLTPPSTSNSPVSQYPQFCEMSSSSSDTSCPLNRLPSCYGSSFQQVVSGASQSDLDSDSHYHHGGWFAVPQRELLSPFPMGHGSTAWVTPDGLVAGTSTASSSSVEPDALHADFNAFAGYDSCLPAPYQTHDAYMSPSRSPSVHEPSLSSASQSWRAPSIGARPPYGYLQGPSESRFRVEGSVSSYDQGYEPQSYSTAVPPAAAYQTGGAPFASYLPSSIGASGSTAWPKEEYEVLQVYSTPQNQLPDLGPKRRLLKTNKAKRPTRKHISKEEANFQCETHDEKREYPFTCTVDGCTKKFVRKTDLQRHHESVHMKQHTHKCDYCGSLFTRKDSKKRHMEDVCPKRFDIKTPDLQVEFCASINYERHKSNNLQLVHLATHETPTWSQIPIGSPRLPVTDDGIYRRPFVHVGSLEAQSQRESLPAIRLDGPGRDVA</sequence>
<feature type="compositionally biased region" description="Polar residues" evidence="6">
    <location>
        <begin position="138"/>
        <end position="157"/>
    </location>
</feature>
<dbReference type="GO" id="GO:0008270">
    <property type="term" value="F:zinc ion binding"/>
    <property type="evidence" value="ECO:0007669"/>
    <property type="project" value="UniProtKB-KW"/>
</dbReference>
<feature type="region of interest" description="Disordered" evidence="6">
    <location>
        <begin position="1"/>
        <end position="29"/>
    </location>
</feature>
<evidence type="ECO:0000256" key="1">
    <source>
        <dbReference type="ARBA" id="ARBA00022723"/>
    </source>
</evidence>
<dbReference type="PROSITE" id="PS00028">
    <property type="entry name" value="ZINC_FINGER_C2H2_1"/>
    <property type="match status" value="1"/>
</dbReference>
<keyword evidence="4" id="KW-0862">Zinc</keyword>
<dbReference type="PANTHER" id="PTHR24409:SF295">
    <property type="entry name" value="AZ2-RELATED"/>
    <property type="match status" value="1"/>
</dbReference>
<name>F9GB41_FUSOF</name>
<dbReference type="PROSITE" id="PS50157">
    <property type="entry name" value="ZINC_FINGER_C2H2_2"/>
    <property type="match status" value="1"/>
</dbReference>
<reference evidence="8" key="1">
    <citation type="journal article" date="2012" name="Mol. Plant Microbe Interact.">
        <title>A highly conserved effector in Fusarium oxysporum is required for full virulence on Arabidopsis.</title>
        <authorList>
            <person name="Thatcher L.F."/>
            <person name="Gardiner D.M."/>
            <person name="Kazan K."/>
            <person name="Manners J."/>
        </authorList>
    </citation>
    <scope>NUCLEOTIDE SEQUENCE [LARGE SCALE GENOMIC DNA]</scope>
    <source>
        <strain evidence="8">Fo5176</strain>
    </source>
</reference>
<dbReference type="OrthoDB" id="5109426at2759"/>
<keyword evidence="2" id="KW-0677">Repeat</keyword>
<dbReference type="InterPro" id="IPR036236">
    <property type="entry name" value="Znf_C2H2_sf"/>
</dbReference>
<dbReference type="SMART" id="SM00355">
    <property type="entry name" value="ZnF_C2H2"/>
    <property type="match status" value="2"/>
</dbReference>
<dbReference type="InterPro" id="IPR013087">
    <property type="entry name" value="Znf_C2H2_type"/>
</dbReference>
<evidence type="ECO:0000256" key="4">
    <source>
        <dbReference type="ARBA" id="ARBA00022833"/>
    </source>
</evidence>
<proteinExistence type="predicted"/>
<dbReference type="GO" id="GO:0005634">
    <property type="term" value="C:nucleus"/>
    <property type="evidence" value="ECO:0007669"/>
    <property type="project" value="TreeGrafter"/>
</dbReference>
<gene>
    <name evidence="8" type="ORF">FOXB_15874</name>
</gene>
<feature type="region of interest" description="Disordered" evidence="6">
    <location>
        <begin position="135"/>
        <end position="157"/>
    </location>
</feature>
<dbReference type="EMBL" id="AFQF01004429">
    <property type="protein sequence ID" value="EGU73616.1"/>
    <property type="molecule type" value="Genomic_DNA"/>
</dbReference>
<dbReference type="GO" id="GO:0000977">
    <property type="term" value="F:RNA polymerase II transcription regulatory region sequence-specific DNA binding"/>
    <property type="evidence" value="ECO:0007669"/>
    <property type="project" value="TreeGrafter"/>
</dbReference>
<dbReference type="PANTHER" id="PTHR24409">
    <property type="entry name" value="ZINC FINGER PROTEIN 142"/>
    <property type="match status" value="1"/>
</dbReference>
<evidence type="ECO:0000259" key="7">
    <source>
        <dbReference type="PROSITE" id="PS50157"/>
    </source>
</evidence>
<keyword evidence="1" id="KW-0479">Metal-binding</keyword>
<organism evidence="8">
    <name type="scientific">Fusarium oxysporum (strain Fo5176)</name>
    <name type="common">Fusarium vascular wilt</name>
    <dbReference type="NCBI Taxonomy" id="660025"/>
    <lineage>
        <taxon>Eukaryota</taxon>
        <taxon>Fungi</taxon>
        <taxon>Dikarya</taxon>
        <taxon>Ascomycota</taxon>
        <taxon>Pezizomycotina</taxon>
        <taxon>Sordariomycetes</taxon>
        <taxon>Hypocreomycetidae</taxon>
        <taxon>Hypocreales</taxon>
        <taxon>Nectriaceae</taxon>
        <taxon>Fusarium</taxon>
        <taxon>Fusarium oxysporum species complex</taxon>
    </lineage>
</organism>
<dbReference type="GO" id="GO:0000981">
    <property type="term" value="F:DNA-binding transcription factor activity, RNA polymerase II-specific"/>
    <property type="evidence" value="ECO:0007669"/>
    <property type="project" value="TreeGrafter"/>
</dbReference>
<dbReference type="SUPFAM" id="SSF57667">
    <property type="entry name" value="beta-beta-alpha zinc fingers"/>
    <property type="match status" value="1"/>
</dbReference>
<evidence type="ECO:0000256" key="5">
    <source>
        <dbReference type="PROSITE-ProRule" id="PRU00042"/>
    </source>
</evidence>
<feature type="compositionally biased region" description="Polar residues" evidence="6">
    <location>
        <begin position="1"/>
        <end position="17"/>
    </location>
</feature>
<evidence type="ECO:0000256" key="2">
    <source>
        <dbReference type="ARBA" id="ARBA00022737"/>
    </source>
</evidence>